<name>A0A2H4JC62_9CAUD</name>
<protein>
    <recommendedName>
        <fullName evidence="2">Phage tail tape measure protein</fullName>
    </recommendedName>
</protein>
<sequence>MAERIKGLQIDLSMRDVNISKTLAGVKREFRALNSDLKLSSNNFKYGEKSANAYRSRMNDLDGAIKQGTANLDSLKSQYEEVARTQGANSAKAVRLRTEYNNQAIAINKMRDEYSRLNSYYRENFSIAGRLSNSFKSVGSNMQNVGQQAQNLGSSLTSKITKPALVAGTAMAGITAKLGFDRLVGLDTAKAKLEGLGYSTKEVGSITDQVTHAIQGGMTTMAEGTDVAAGALAAGVKQCTELEKYIKLFGDFVFILERYGTKL</sequence>
<evidence type="ECO:0000313" key="1">
    <source>
        <dbReference type="EMBL" id="ASN72845.1"/>
    </source>
</evidence>
<dbReference type="EMBL" id="MF417978">
    <property type="protein sequence ID" value="ASN72845.1"/>
    <property type="molecule type" value="Genomic_DNA"/>
</dbReference>
<organism evidence="1">
    <name type="scientific">uncultured Caudovirales phage</name>
    <dbReference type="NCBI Taxonomy" id="2100421"/>
    <lineage>
        <taxon>Viruses</taxon>
        <taxon>Duplodnaviria</taxon>
        <taxon>Heunggongvirae</taxon>
        <taxon>Uroviricota</taxon>
        <taxon>Caudoviricetes</taxon>
        <taxon>Peduoviridae</taxon>
        <taxon>Maltschvirus</taxon>
        <taxon>Maltschvirus maltsch</taxon>
    </lineage>
</organism>
<gene>
    <name evidence="1" type="ORF">3S2_2</name>
</gene>
<accession>A0A2H4JC62</accession>
<proteinExistence type="predicted"/>
<evidence type="ECO:0008006" key="2">
    <source>
        <dbReference type="Google" id="ProtNLM"/>
    </source>
</evidence>
<reference evidence="1" key="1">
    <citation type="submission" date="2017-06" db="EMBL/GenBank/DDBJ databases">
        <title>Novel phages from South African skin metaviromes.</title>
        <authorList>
            <person name="van Zyl L.J."/>
            <person name="Abrahams Y."/>
            <person name="Stander E.A."/>
            <person name="Kirby B.M."/>
            <person name="Clavaud C."/>
            <person name="Farcet C."/>
            <person name="Breton L."/>
            <person name="Trindade M.I."/>
        </authorList>
    </citation>
    <scope>NUCLEOTIDE SEQUENCE</scope>
</reference>